<proteinExistence type="evidence at transcript level"/>
<protein>
    <submittedName>
        <fullName evidence="2">Uncharacterized protein (Unknown)</fullName>
    </submittedName>
</protein>
<dbReference type="AlphaFoldDB" id="Q9TVU6"/>
<feature type="compositionally biased region" description="Polar residues" evidence="1">
    <location>
        <begin position="1"/>
        <end position="14"/>
    </location>
</feature>
<evidence type="ECO:0000313" key="2">
    <source>
        <dbReference type="EMBL" id="CAB57236.1"/>
    </source>
</evidence>
<feature type="region of interest" description="Disordered" evidence="1">
    <location>
        <begin position="1"/>
        <end position="32"/>
    </location>
</feature>
<name>Q9TVU6_ENTCU</name>
<dbReference type="EMBL" id="AJ270209">
    <property type="protein sequence ID" value="CAB57236.1"/>
    <property type="molecule type" value="mRNA"/>
</dbReference>
<reference evidence="3" key="1">
    <citation type="submission" date="1999-09" db="EMBL/GenBank/DDBJ databases">
        <title>cDNA isolated from an Entodinium caudatum phage expression cDNA library.</title>
        <authorList>
            <person name="Eschenlauer S.C."/>
            <person name="McEwan N.R."/>
            <person name="Wallace R.J."/>
            <person name="Newbold C.J."/>
        </authorList>
    </citation>
    <scope>NUCLEOTIDE SEQUENCE</scope>
</reference>
<evidence type="ECO:0000313" key="3">
    <source>
        <dbReference type="EMBL" id="CAB57240.1"/>
    </source>
</evidence>
<sequence length="84" mass="9969">INNYQINLNVSSNQPKKEAEPEANKGIKKREKLPCDNHSQKINVKTRKIIKEEKISKIPKDMQRHQVNYDKGQVRIINCYFKYL</sequence>
<feature type="compositionally biased region" description="Basic and acidic residues" evidence="1">
    <location>
        <begin position="15"/>
        <end position="25"/>
    </location>
</feature>
<evidence type="ECO:0000256" key="1">
    <source>
        <dbReference type="SAM" id="MobiDB-lite"/>
    </source>
</evidence>
<dbReference type="EMBL" id="AJ270213">
    <property type="protein sequence ID" value="CAB57240.1"/>
    <property type="molecule type" value="mRNA"/>
</dbReference>
<organism evidence="3">
    <name type="scientific">Entodinium caudatum</name>
    <name type="common">Ciliate</name>
    <dbReference type="NCBI Taxonomy" id="47911"/>
    <lineage>
        <taxon>Eukaryota</taxon>
        <taxon>Sar</taxon>
        <taxon>Alveolata</taxon>
        <taxon>Ciliophora</taxon>
        <taxon>Intramacronucleata</taxon>
        <taxon>Litostomatea</taxon>
        <taxon>Trichostomatia</taxon>
        <taxon>Entodiniomorphida</taxon>
        <taxon>Ophryoscolecidae</taxon>
        <taxon>Entodinium</taxon>
    </lineage>
</organism>
<accession>Q9TVU6</accession>
<feature type="non-terminal residue" evidence="3">
    <location>
        <position position="1"/>
    </location>
</feature>